<feature type="transmembrane region" description="Helical" evidence="2">
    <location>
        <begin position="639"/>
        <end position="659"/>
    </location>
</feature>
<keyword evidence="2" id="KW-1133">Transmembrane helix</keyword>
<feature type="transmembrane region" description="Helical" evidence="2">
    <location>
        <begin position="886"/>
        <end position="910"/>
    </location>
</feature>
<evidence type="ECO:0000256" key="1">
    <source>
        <dbReference type="SAM" id="MobiDB-lite"/>
    </source>
</evidence>
<dbReference type="OrthoDB" id="617191at2759"/>
<comment type="caution">
    <text evidence="4">The sequence shown here is derived from an EMBL/GenBank/DDBJ whole genome shotgun (WGS) entry which is preliminary data.</text>
</comment>
<keyword evidence="5" id="KW-1185">Reference proteome</keyword>
<feature type="compositionally biased region" description="Basic and acidic residues" evidence="1">
    <location>
        <begin position="993"/>
        <end position="1002"/>
    </location>
</feature>
<gene>
    <name evidence="4" type="ORF">Cgig2_012741</name>
</gene>
<reference evidence="4" key="1">
    <citation type="submission" date="2022-04" db="EMBL/GenBank/DDBJ databases">
        <title>Carnegiea gigantea Genome sequencing and assembly v2.</title>
        <authorList>
            <person name="Copetti D."/>
            <person name="Sanderson M.J."/>
            <person name="Burquez A."/>
            <person name="Wojciechowski M.F."/>
        </authorList>
    </citation>
    <scope>NUCLEOTIDE SEQUENCE</scope>
    <source>
        <strain evidence="4">SGP5-SGP5p</strain>
        <tissue evidence="4">Aerial part</tissue>
    </source>
</reference>
<feature type="signal peptide" evidence="3">
    <location>
        <begin position="1"/>
        <end position="25"/>
    </location>
</feature>
<dbReference type="PANTHER" id="PTHR34677">
    <property type="match status" value="1"/>
</dbReference>
<feature type="transmembrane region" description="Helical" evidence="2">
    <location>
        <begin position="444"/>
        <end position="469"/>
    </location>
</feature>
<evidence type="ECO:0008006" key="6">
    <source>
        <dbReference type="Google" id="ProtNLM"/>
    </source>
</evidence>
<keyword evidence="3" id="KW-0732">Signal</keyword>
<feature type="chain" id="PRO_5040350305" description="Bacterial Ig-like domain-containing protein" evidence="3">
    <location>
        <begin position="26"/>
        <end position="1055"/>
    </location>
</feature>
<proteinExistence type="predicted"/>
<feature type="transmembrane region" description="Helical" evidence="2">
    <location>
        <begin position="854"/>
        <end position="874"/>
    </location>
</feature>
<feature type="transmembrane region" description="Helical" evidence="2">
    <location>
        <begin position="671"/>
        <end position="695"/>
    </location>
</feature>
<evidence type="ECO:0000256" key="3">
    <source>
        <dbReference type="SAM" id="SignalP"/>
    </source>
</evidence>
<keyword evidence="2" id="KW-0472">Membrane</keyword>
<evidence type="ECO:0000256" key="2">
    <source>
        <dbReference type="SAM" id="Phobius"/>
    </source>
</evidence>
<dbReference type="PANTHER" id="PTHR34677:SF1">
    <property type="entry name" value="TRANSMEMBRANE PROTEIN"/>
    <property type="match status" value="1"/>
</dbReference>
<feature type="transmembrane region" description="Helical" evidence="2">
    <location>
        <begin position="823"/>
        <end position="842"/>
    </location>
</feature>
<keyword evidence="2" id="KW-0812">Transmembrane</keyword>
<sequence length="1055" mass="116769">MGLRRIQCGCFLLCWVFTVCFRALCDVPEVSVKFLQAPPQFSHHNSATFVFDAFAAASRKACSNCSFNCKLDGGIASDCGERNVSFVGLRDGRHSLEVCTNAPQGVRCASYDWTVDTVHPTAYISASTSFTYGPNVSVYISFSEPCTGEGGFRCSSVNACNLLVYGDGQVIPNTLQTIQPNLTYSIVVGLSTEVQFGRVILVMDNGFCTDSAGNRFIRPQNSSFIVHFDRRSVFVSLRIHVPEKLLQLNGETRTVQATNDSKNLKVYLYFTEPVLNTSIEIMKSIHVSQGLLLPINSSTLANRRFGYQIEDVPGITVVTVGLNSSFVISRQGVAVSPVAPATFLYDSTRPEVKLRTGSKMRTRDSSIIVLIKFLKPVFGFNSSHVSVSGGHIESFEELSRNLYIAIIQAYEGVLTVSVPENVTADVAGNPNLASNVLQVRHYSLPMISTTFCIFVTALFVATCLVAGLLTISTASLQCAGAFPRSSATLTSNPTKNLFRIACYIQVFAFSRWLAVTLPVEYYEFTRCIEWSVPYLNLPCESSHVQPAFFGPNASRSSRSSITGIFGSYFVEAVQFDKGNSNTAGVGYGAPLTAEEYQSFFEKQNFIPEAEYILDRDSSTGFRKSFTKGKSYDALILPRFEIFLVMVSIPCICLAAAAMIKGRTTSGTVIGILLLILTSSLQFALFLFLSFGITLGKLLQYKEVHKVGRKYHWYQELIRVTLGPGKKGQWTWKNQPNTKYTTMLGPLFEDLRGPPKYMLSMISGGGRLPLDQIIASDDETEDAEAPFIQKLFGILRIYYTLLESVRRFILGILAGLHFESSSASRGPTLILLCITSFQLFFMVLKKPFIKKKVQLVEIMSIACEVGLFATCLALLDRQFSIEVERGVGIFMLCLFIFGFLSLMANEWYALFKQIRKLDASQNSFPVGLRTAAVGFLLLFLPEKFMKNLEKWLPEDTGGKQNREANALYATPSNRRRSSESRSPSTPDNKPWLKQLREMAKASFKEGSSSAGNDPSSSYTQSSGFWRGKGSGSSSSDFKTRPRSLYKDLEAIFASNK</sequence>
<protein>
    <recommendedName>
        <fullName evidence="6">Bacterial Ig-like domain-containing protein</fullName>
    </recommendedName>
</protein>
<accession>A0A9Q1KCA2</accession>
<evidence type="ECO:0000313" key="5">
    <source>
        <dbReference type="Proteomes" id="UP001153076"/>
    </source>
</evidence>
<dbReference type="Proteomes" id="UP001153076">
    <property type="component" value="Unassembled WGS sequence"/>
</dbReference>
<feature type="compositionally biased region" description="Low complexity" evidence="1">
    <location>
        <begin position="1006"/>
        <end position="1034"/>
    </location>
</feature>
<feature type="region of interest" description="Disordered" evidence="1">
    <location>
        <begin position="954"/>
        <end position="1039"/>
    </location>
</feature>
<feature type="transmembrane region" description="Helical" evidence="2">
    <location>
        <begin position="922"/>
        <end position="939"/>
    </location>
</feature>
<organism evidence="4 5">
    <name type="scientific">Carnegiea gigantea</name>
    <dbReference type="NCBI Taxonomy" id="171969"/>
    <lineage>
        <taxon>Eukaryota</taxon>
        <taxon>Viridiplantae</taxon>
        <taxon>Streptophyta</taxon>
        <taxon>Embryophyta</taxon>
        <taxon>Tracheophyta</taxon>
        <taxon>Spermatophyta</taxon>
        <taxon>Magnoliopsida</taxon>
        <taxon>eudicotyledons</taxon>
        <taxon>Gunneridae</taxon>
        <taxon>Pentapetalae</taxon>
        <taxon>Caryophyllales</taxon>
        <taxon>Cactineae</taxon>
        <taxon>Cactaceae</taxon>
        <taxon>Cactoideae</taxon>
        <taxon>Echinocereeae</taxon>
        <taxon>Carnegiea</taxon>
    </lineage>
</organism>
<evidence type="ECO:0000313" key="4">
    <source>
        <dbReference type="EMBL" id="KAJ8440305.1"/>
    </source>
</evidence>
<name>A0A9Q1KCA2_9CARY</name>
<dbReference type="AlphaFoldDB" id="A0A9Q1KCA2"/>
<dbReference type="EMBL" id="JAKOGI010000193">
    <property type="protein sequence ID" value="KAJ8440305.1"/>
    <property type="molecule type" value="Genomic_DNA"/>
</dbReference>